<gene>
    <name evidence="1" type="ordered locus">MSU_0060</name>
</gene>
<dbReference type="EMBL" id="CP002525">
    <property type="protein sequence ID" value="ADX97604.1"/>
    <property type="molecule type" value="Genomic_DNA"/>
</dbReference>
<dbReference type="Proteomes" id="UP000007484">
    <property type="component" value="Chromosome"/>
</dbReference>
<dbReference type="RefSeq" id="WP_013609584.1">
    <property type="nucleotide sequence ID" value="NC_015155.1"/>
</dbReference>
<dbReference type="HOGENOM" id="CLU_119973_0_0_14"/>
<evidence type="ECO:0000313" key="2">
    <source>
        <dbReference type="Proteomes" id="UP000007484"/>
    </source>
</evidence>
<reference evidence="1 2" key="1">
    <citation type="journal article" date="2011" name="J. Bacteriol.">
        <title>Complete genome sequences of two hemotropic Mycoplasmas, Mycoplasma haemofelis strain Ohio2 and Mycoplasma suis strain Illinois.</title>
        <authorList>
            <person name="Messick J.B."/>
            <person name="Santos A.P."/>
            <person name="Guimaraes A.M."/>
        </authorList>
    </citation>
    <scope>NUCLEOTIDE SEQUENCE [LARGE SCALE GENOMIC DNA]</scope>
    <source>
        <strain evidence="1 2">Illinois</strain>
    </source>
</reference>
<dbReference type="KEGG" id="mss:MSU_0060"/>
<sequence length="196" mass="21901">MLKITKVLLSLLGIGTFGSSGGYLAYSHSNSIFPFSKQFGILHEPSRPADSEDLKSFKEGLEKGENILIYEYLKIDGETECLQKIKLKDQSESQSFKTSDCSHWGQENLNENQRIIIVRSSPEDLNNILGSWLIVEGGNGFEQNISREEGKKLKAKGEGVDFTFTCDKNPMDQENQKGKVEVKCLLISDNQQESTG</sequence>
<dbReference type="AlphaFoldDB" id="F0QQ34"/>
<accession>F0QQ34</accession>
<evidence type="ECO:0000313" key="1">
    <source>
        <dbReference type="EMBL" id="ADX97604.1"/>
    </source>
</evidence>
<dbReference type="STRING" id="768700.MSU_0060"/>
<proteinExistence type="predicted"/>
<keyword evidence="2" id="KW-1185">Reference proteome</keyword>
<protein>
    <submittedName>
        <fullName evidence="1">Uncharacterized protein</fullName>
    </submittedName>
</protein>
<organism evidence="1 2">
    <name type="scientific">Mycoplasma suis (strain Illinois)</name>
    <dbReference type="NCBI Taxonomy" id="768700"/>
    <lineage>
        <taxon>Bacteria</taxon>
        <taxon>Bacillati</taxon>
        <taxon>Mycoplasmatota</taxon>
        <taxon>Mollicutes</taxon>
        <taxon>Mycoplasmataceae</taxon>
        <taxon>Mycoplasma</taxon>
    </lineage>
</organism>
<name>F0QQ34_MYCSL</name>